<evidence type="ECO:0000313" key="1">
    <source>
        <dbReference type="EMBL" id="TIB08041.1"/>
    </source>
</evidence>
<dbReference type="Proteomes" id="UP000306954">
    <property type="component" value="Unassembled WGS sequence"/>
</dbReference>
<dbReference type="EMBL" id="SPOI01000099">
    <property type="protein sequence ID" value="TIB37425.1"/>
    <property type="molecule type" value="Genomic_DNA"/>
</dbReference>
<dbReference type="EMBL" id="SPOF01000068">
    <property type="protein sequence ID" value="TIB08041.1"/>
    <property type="molecule type" value="Genomic_DNA"/>
</dbReference>
<evidence type="ECO:0000313" key="2">
    <source>
        <dbReference type="EMBL" id="TIB37425.1"/>
    </source>
</evidence>
<reference evidence="3 4" key="1">
    <citation type="submission" date="2019-03" db="EMBL/GenBank/DDBJ databases">
        <title>Sequencing 23 genomes of Wallemia ichthyophaga.</title>
        <authorList>
            <person name="Gostincar C."/>
        </authorList>
    </citation>
    <scope>NUCLEOTIDE SEQUENCE [LARGE SCALE GENOMIC DNA]</scope>
    <source>
        <strain evidence="2 4">EXF-6200</strain>
        <strain evidence="1 3">EXF-8621</strain>
    </source>
</reference>
<evidence type="ECO:0000313" key="4">
    <source>
        <dbReference type="Proteomes" id="UP000310689"/>
    </source>
</evidence>
<accession>A0A4T0JE85</accession>
<comment type="caution">
    <text evidence="1">The sequence shown here is derived from an EMBL/GenBank/DDBJ whole genome shotgun (WGS) entry which is preliminary data.</text>
</comment>
<proteinExistence type="predicted"/>
<protein>
    <submittedName>
        <fullName evidence="1">Uncharacterized protein</fullName>
    </submittedName>
</protein>
<dbReference type="OMA" id="NQFKCVK"/>
<evidence type="ECO:0000313" key="3">
    <source>
        <dbReference type="Proteomes" id="UP000306954"/>
    </source>
</evidence>
<dbReference type="AlphaFoldDB" id="A0A4T0JE85"/>
<dbReference type="OrthoDB" id="3352118at2759"/>
<gene>
    <name evidence="2" type="ORF">E3P86_02158</name>
    <name evidence="1" type="ORF">E3P90_03823</name>
</gene>
<dbReference type="Proteomes" id="UP000310689">
    <property type="component" value="Unassembled WGS sequence"/>
</dbReference>
<organism evidence="1 3">
    <name type="scientific">Wallemia ichthyophaga</name>
    <dbReference type="NCBI Taxonomy" id="245174"/>
    <lineage>
        <taxon>Eukaryota</taxon>
        <taxon>Fungi</taxon>
        <taxon>Dikarya</taxon>
        <taxon>Basidiomycota</taxon>
        <taxon>Wallemiomycotina</taxon>
        <taxon>Wallemiomycetes</taxon>
        <taxon>Wallemiales</taxon>
        <taxon>Wallemiaceae</taxon>
        <taxon>Wallemia</taxon>
    </lineage>
</organism>
<name>A0A4T0JE85_WALIC</name>
<sequence length="98" mass="10485">MPPSTRGDVISEYVDGGSFSRNKLIASRESLFGGADGSPGSFPDKLPKSGLTATELKQLSNDDVNKIVSATGYSQSKAQLKLNQFKCVKDVILDYVKA</sequence>